<protein>
    <recommendedName>
        <fullName evidence="3">DUF3563 domain-containing protein</fullName>
    </recommendedName>
</protein>
<evidence type="ECO:0008006" key="3">
    <source>
        <dbReference type="Google" id="ProtNLM"/>
    </source>
</evidence>
<gene>
    <name evidence="1" type="ORF">ACFOD6_09035</name>
</gene>
<dbReference type="InterPro" id="IPR021946">
    <property type="entry name" value="DUF3563"/>
</dbReference>
<sequence length="53" mass="6151">MLKFLKSLISGKAFPSIAELERAYLNASVSRIDLERREREIEGGLFRRSSFDF</sequence>
<dbReference type="Proteomes" id="UP001595445">
    <property type="component" value="Unassembled WGS sequence"/>
</dbReference>
<keyword evidence="2" id="KW-1185">Reference proteome</keyword>
<reference evidence="2" key="1">
    <citation type="journal article" date="2019" name="Int. J. Syst. Evol. Microbiol.">
        <title>The Global Catalogue of Microorganisms (GCM) 10K type strain sequencing project: providing services to taxonomists for standard genome sequencing and annotation.</title>
        <authorList>
            <consortium name="The Broad Institute Genomics Platform"/>
            <consortium name="The Broad Institute Genome Sequencing Center for Infectious Disease"/>
            <person name="Wu L."/>
            <person name="Ma J."/>
        </authorList>
    </citation>
    <scope>NUCLEOTIDE SEQUENCE [LARGE SCALE GENOMIC DNA]</scope>
    <source>
        <strain evidence="2">KCTC 62102</strain>
    </source>
</reference>
<dbReference type="EMBL" id="JBHRSM010000015">
    <property type="protein sequence ID" value="MFC3086192.1"/>
    <property type="molecule type" value="Genomic_DNA"/>
</dbReference>
<accession>A0ABV7DT18</accession>
<dbReference type="RefSeq" id="WP_197645435.1">
    <property type="nucleotide sequence ID" value="NZ_JAEACP010000014.1"/>
</dbReference>
<dbReference type="Pfam" id="PF12086">
    <property type="entry name" value="DUF3563"/>
    <property type="match status" value="1"/>
</dbReference>
<name>A0ABV7DT18_9RHOB</name>
<organism evidence="1 2">
    <name type="scientific">Tabrizicola soli</name>
    <dbReference type="NCBI Taxonomy" id="2185115"/>
    <lineage>
        <taxon>Bacteria</taxon>
        <taxon>Pseudomonadati</taxon>
        <taxon>Pseudomonadota</taxon>
        <taxon>Alphaproteobacteria</taxon>
        <taxon>Rhodobacterales</taxon>
        <taxon>Paracoccaceae</taxon>
        <taxon>Tabrizicola</taxon>
    </lineage>
</organism>
<comment type="caution">
    <text evidence="1">The sequence shown here is derived from an EMBL/GenBank/DDBJ whole genome shotgun (WGS) entry which is preliminary data.</text>
</comment>
<evidence type="ECO:0000313" key="2">
    <source>
        <dbReference type="Proteomes" id="UP001595445"/>
    </source>
</evidence>
<evidence type="ECO:0000313" key="1">
    <source>
        <dbReference type="EMBL" id="MFC3086192.1"/>
    </source>
</evidence>
<proteinExistence type="predicted"/>